<feature type="region of interest" description="Disordered" evidence="1">
    <location>
        <begin position="75"/>
        <end position="103"/>
    </location>
</feature>
<name>A0AAU3GW06_9ACTN</name>
<dbReference type="EMBL" id="CP109535">
    <property type="protein sequence ID" value="WTY96579.1"/>
    <property type="molecule type" value="Genomic_DNA"/>
</dbReference>
<protein>
    <submittedName>
        <fullName evidence="2">Uncharacterized protein</fullName>
    </submittedName>
</protein>
<reference evidence="2" key="1">
    <citation type="submission" date="2022-10" db="EMBL/GenBank/DDBJ databases">
        <title>The complete genomes of actinobacterial strains from the NBC collection.</title>
        <authorList>
            <person name="Joergensen T.S."/>
            <person name="Alvarez Arevalo M."/>
            <person name="Sterndorff E.B."/>
            <person name="Faurdal D."/>
            <person name="Vuksanovic O."/>
            <person name="Mourched A.-S."/>
            <person name="Charusanti P."/>
            <person name="Shaw S."/>
            <person name="Blin K."/>
            <person name="Weber T."/>
        </authorList>
    </citation>
    <scope>NUCLEOTIDE SEQUENCE</scope>
    <source>
        <strain evidence="2">NBC_01401</strain>
    </source>
</reference>
<organism evidence="2">
    <name type="scientific">Streptomyces sp. NBC_01401</name>
    <dbReference type="NCBI Taxonomy" id="2903854"/>
    <lineage>
        <taxon>Bacteria</taxon>
        <taxon>Bacillati</taxon>
        <taxon>Actinomycetota</taxon>
        <taxon>Actinomycetes</taxon>
        <taxon>Kitasatosporales</taxon>
        <taxon>Streptomycetaceae</taxon>
        <taxon>Streptomyces</taxon>
    </lineage>
</organism>
<evidence type="ECO:0000313" key="2">
    <source>
        <dbReference type="EMBL" id="WTY96579.1"/>
    </source>
</evidence>
<gene>
    <name evidence="2" type="ORF">OG626_17565</name>
</gene>
<sequence length="103" mass="11017">MKNIVAGREPVTATEFIELALGIDLELFTGSATESAMERAARLDVAHEVLVDLRESDPQTAAYAASLLRTLPMKVQGSDGRRQRRTVPCPATQRPVSGPAVAA</sequence>
<dbReference type="AlphaFoldDB" id="A0AAU3GW06"/>
<evidence type="ECO:0000256" key="1">
    <source>
        <dbReference type="SAM" id="MobiDB-lite"/>
    </source>
</evidence>
<accession>A0AAU3GW06</accession>
<proteinExistence type="predicted"/>